<gene>
    <name evidence="1" type="ORF">SSYM_2523</name>
</gene>
<dbReference type="HOGENOM" id="CLU_2318529_0_0_6"/>
<dbReference type="EMBL" id="GL636126">
    <property type="protein sequence ID" value="EFW11455.1"/>
    <property type="molecule type" value="Genomic_DNA"/>
</dbReference>
<keyword evidence="2" id="KW-1185">Reference proteome</keyword>
<organism evidence="1 2">
    <name type="scientific">Serratia symbiotica str. Tucson</name>
    <dbReference type="NCBI Taxonomy" id="914128"/>
    <lineage>
        <taxon>Bacteria</taxon>
        <taxon>Pseudomonadati</taxon>
        <taxon>Pseudomonadota</taxon>
        <taxon>Gammaproteobacteria</taxon>
        <taxon>Enterobacterales</taxon>
        <taxon>Yersiniaceae</taxon>
        <taxon>Serratia</taxon>
        <taxon>Serratia symbiotica</taxon>
    </lineage>
</organism>
<name>E9CPP9_9GAMM</name>
<reference evidence="2" key="1">
    <citation type="journal article" date="2011" name="Genome Biol. Evol.">
        <title>Massive genomic decay in Serratia symbiotica, a recently evolved symbiont of aphids.</title>
        <authorList>
            <person name="Burke G.R."/>
            <person name="Moran N.A."/>
        </authorList>
    </citation>
    <scope>NUCLEOTIDE SEQUENCE [LARGE SCALE GENOMIC DNA]</scope>
    <source>
        <strain evidence="2">Tucson</strain>
    </source>
</reference>
<dbReference type="AlphaFoldDB" id="E9CPP9"/>
<protein>
    <submittedName>
        <fullName evidence="1">Uncharacterized protein</fullName>
    </submittedName>
</protein>
<evidence type="ECO:0000313" key="1">
    <source>
        <dbReference type="EMBL" id="EFW11455.1"/>
    </source>
</evidence>
<dbReference type="Proteomes" id="UP000013568">
    <property type="component" value="Unassembled WGS sequence"/>
</dbReference>
<accession>E9CPP9</accession>
<sequence length="99" mass="11101">MGLYAGTAVNFLTDSFVTHAEGKHPYDLAFDLIGQRGLMFLHPLRFKRAVAIPIRGQFKSACGCYDCFWGRAVFTIGFKVLSQMGVKFSGQSSFRQRLD</sequence>
<evidence type="ECO:0000313" key="2">
    <source>
        <dbReference type="Proteomes" id="UP000013568"/>
    </source>
</evidence>
<proteinExistence type="predicted"/>